<dbReference type="Pfam" id="PF05047">
    <property type="entry name" value="L51_S25_CI-B8"/>
    <property type="match status" value="1"/>
</dbReference>
<evidence type="ECO:0000259" key="7">
    <source>
        <dbReference type="SMART" id="SM00916"/>
    </source>
</evidence>
<evidence type="ECO:0000256" key="5">
    <source>
        <dbReference type="ARBA" id="ARBA00023274"/>
    </source>
</evidence>
<dbReference type="InParanoid" id="A0A316YR13"/>
<dbReference type="SMART" id="SM00916">
    <property type="entry name" value="L51_S25_CI-B8"/>
    <property type="match status" value="1"/>
</dbReference>
<evidence type="ECO:0000313" key="8">
    <source>
        <dbReference type="EMBL" id="PWN90205.1"/>
    </source>
</evidence>
<dbReference type="PANTHER" id="PTHR21396">
    <property type="entry name" value="39S RIBOSOMAL PROTEIN L43"/>
    <property type="match status" value="1"/>
</dbReference>
<feature type="domain" description="Ribosomal protein/NADH dehydrogenase" evidence="7">
    <location>
        <begin position="40"/>
        <end position="113"/>
    </location>
</feature>
<dbReference type="SUPFAM" id="SSF52833">
    <property type="entry name" value="Thioredoxin-like"/>
    <property type="match status" value="1"/>
</dbReference>
<dbReference type="InterPro" id="IPR036249">
    <property type="entry name" value="Thioredoxin-like_sf"/>
</dbReference>
<keyword evidence="5" id="KW-0687">Ribonucleoprotein</keyword>
<keyword evidence="4" id="KW-0496">Mitochondrion</keyword>
<keyword evidence="3" id="KW-0689">Ribosomal protein</keyword>
<dbReference type="OrthoDB" id="88at2759"/>
<dbReference type="GO" id="GO:0003735">
    <property type="term" value="F:structural constituent of ribosome"/>
    <property type="evidence" value="ECO:0007669"/>
    <property type="project" value="InterPro"/>
</dbReference>
<dbReference type="GO" id="GO:0032543">
    <property type="term" value="P:mitochondrial translation"/>
    <property type="evidence" value="ECO:0007669"/>
    <property type="project" value="InterPro"/>
</dbReference>
<dbReference type="RefSeq" id="XP_025377403.1">
    <property type="nucleotide sequence ID" value="XM_025524991.1"/>
</dbReference>
<dbReference type="AlphaFoldDB" id="A0A316YR13"/>
<dbReference type="Proteomes" id="UP000245768">
    <property type="component" value="Unassembled WGS sequence"/>
</dbReference>
<evidence type="ECO:0000256" key="6">
    <source>
        <dbReference type="ARBA" id="ARBA00035188"/>
    </source>
</evidence>
<gene>
    <name evidence="8" type="ORF">FA10DRAFT_301479</name>
</gene>
<dbReference type="GeneID" id="37046907"/>
<evidence type="ECO:0000256" key="4">
    <source>
        <dbReference type="ARBA" id="ARBA00023128"/>
    </source>
</evidence>
<dbReference type="InterPro" id="IPR039927">
    <property type="entry name" value="Ribosomal_mL43"/>
</dbReference>
<dbReference type="GO" id="GO:0005762">
    <property type="term" value="C:mitochondrial large ribosomal subunit"/>
    <property type="evidence" value="ECO:0007669"/>
    <property type="project" value="TreeGrafter"/>
</dbReference>
<dbReference type="EMBL" id="KZ819636">
    <property type="protein sequence ID" value="PWN90205.1"/>
    <property type="molecule type" value="Genomic_DNA"/>
</dbReference>
<comment type="subcellular location">
    <subcellularLocation>
        <location evidence="1">Mitochondrion</location>
    </subcellularLocation>
</comment>
<dbReference type="STRING" id="215250.A0A316YR13"/>
<comment type="similarity">
    <text evidence="2">Belongs to the mitochondrion-specific ribosomal protein mL43 family.</text>
</comment>
<name>A0A316YR13_9BASI</name>
<evidence type="ECO:0000256" key="2">
    <source>
        <dbReference type="ARBA" id="ARBA00006073"/>
    </source>
</evidence>
<sequence>MPRLAPLLRGSLGSVRGPAGSLSVGSFVLPCRKLVLEYNETWPSSSGAKEYIEREAQQLAKRHPSVEFVVQEKPNRHPVARGFYVNNREKVISLRNMEPSLVSEKVRLLLESSGRKLTNLKRRPVEAGATESARGVWSQLHAAKKDL</sequence>
<dbReference type="FunCoup" id="A0A316YR13">
    <property type="interactions" value="125"/>
</dbReference>
<organism evidence="8 9">
    <name type="scientific">Acaromyces ingoldii</name>
    <dbReference type="NCBI Taxonomy" id="215250"/>
    <lineage>
        <taxon>Eukaryota</taxon>
        <taxon>Fungi</taxon>
        <taxon>Dikarya</taxon>
        <taxon>Basidiomycota</taxon>
        <taxon>Ustilaginomycotina</taxon>
        <taxon>Exobasidiomycetes</taxon>
        <taxon>Exobasidiales</taxon>
        <taxon>Cryptobasidiaceae</taxon>
        <taxon>Acaromyces</taxon>
    </lineage>
</organism>
<proteinExistence type="inferred from homology"/>
<dbReference type="InterPro" id="IPR007741">
    <property type="entry name" value="Ribosomal_mL43/mS25/NADH_DH"/>
</dbReference>
<evidence type="ECO:0000256" key="3">
    <source>
        <dbReference type="ARBA" id="ARBA00022980"/>
    </source>
</evidence>
<protein>
    <recommendedName>
        <fullName evidence="6">Large ribosomal subunit protein mL43</fullName>
    </recommendedName>
</protein>
<dbReference type="PANTHER" id="PTHR21396:SF2">
    <property type="entry name" value="LARGE RIBOSOMAL SUBUNIT PROTEIN ML43"/>
    <property type="match status" value="1"/>
</dbReference>
<accession>A0A316YR13</accession>
<reference evidence="8 9" key="1">
    <citation type="journal article" date="2018" name="Mol. Biol. Evol.">
        <title>Broad Genomic Sampling Reveals a Smut Pathogenic Ancestry of the Fungal Clade Ustilaginomycotina.</title>
        <authorList>
            <person name="Kijpornyongpan T."/>
            <person name="Mondo S.J."/>
            <person name="Barry K."/>
            <person name="Sandor L."/>
            <person name="Lee J."/>
            <person name="Lipzen A."/>
            <person name="Pangilinan J."/>
            <person name="LaButti K."/>
            <person name="Hainaut M."/>
            <person name="Henrissat B."/>
            <person name="Grigoriev I.V."/>
            <person name="Spatafora J.W."/>
            <person name="Aime M.C."/>
        </authorList>
    </citation>
    <scope>NUCLEOTIDE SEQUENCE [LARGE SCALE GENOMIC DNA]</scope>
    <source>
        <strain evidence="8 9">MCA 4198</strain>
    </source>
</reference>
<keyword evidence="9" id="KW-1185">Reference proteome</keyword>
<evidence type="ECO:0000256" key="1">
    <source>
        <dbReference type="ARBA" id="ARBA00004173"/>
    </source>
</evidence>
<evidence type="ECO:0000313" key="9">
    <source>
        <dbReference type="Proteomes" id="UP000245768"/>
    </source>
</evidence>
<dbReference type="Gene3D" id="3.40.30.10">
    <property type="entry name" value="Glutaredoxin"/>
    <property type="match status" value="1"/>
</dbReference>